<keyword evidence="7 9" id="KW-0238">DNA-binding</keyword>
<dbReference type="RefSeq" id="WP_190262164.1">
    <property type="nucleotide sequence ID" value="NZ_CP053923.1"/>
</dbReference>
<dbReference type="InterPro" id="IPR041471">
    <property type="entry name" value="UvrB_inter"/>
</dbReference>
<dbReference type="GO" id="GO:0003678">
    <property type="term" value="F:DNA helicase activity"/>
    <property type="evidence" value="ECO:0007669"/>
    <property type="project" value="TreeGrafter"/>
</dbReference>
<dbReference type="Gene3D" id="3.40.50.300">
    <property type="entry name" value="P-loop containing nucleotide triphosphate hydrolases"/>
    <property type="match status" value="2"/>
</dbReference>
<comment type="subcellular location">
    <subcellularLocation>
        <location evidence="9">Cytoplasm</location>
    </subcellularLocation>
</comment>
<dbReference type="SUPFAM" id="SSF141259">
    <property type="entry name" value="CarD-like"/>
    <property type="match status" value="1"/>
</dbReference>
<dbReference type="InterPro" id="IPR047112">
    <property type="entry name" value="RecG/Mfd"/>
</dbReference>
<dbReference type="Proteomes" id="UP000516369">
    <property type="component" value="Chromosome"/>
</dbReference>
<dbReference type="GO" id="GO:0005737">
    <property type="term" value="C:cytoplasm"/>
    <property type="evidence" value="ECO:0007669"/>
    <property type="project" value="UniProtKB-SubCell"/>
</dbReference>
<dbReference type="InterPro" id="IPR001650">
    <property type="entry name" value="Helicase_C-like"/>
</dbReference>
<evidence type="ECO:0000256" key="1">
    <source>
        <dbReference type="ARBA" id="ARBA00022490"/>
    </source>
</evidence>
<sequence>MTTLADLVAQGGRALIAGAPAGHDARIIGQLARLSPAGALLIARDDVRLVRLAEGLDFFAPDVERIELPAWDCLPYDRASPHPEIVSRRVDALASLAAKAKPDRPRIVLTTVAAVLQRVPPRDIWALSSFVVSRGDPINLEDLITFLQANGYVRVETVSEAGECAVRGGIVDVFPSGRTEPVRIDLFGDEVESLRTFDLTSQRTTGKVEAVDLRPVSEVRLDPASIRRFRAGYRLLAGTAVADDPLYTAVSAGHRHSGMEHWLPLFHERLETVFDYLPAASVVVDHQVEDAVATRLEAVADYYQARRTIDAGRFAAGAAPYYPVSPESLFLDRDGLDAALAQRMVTVLSPFAMPEAERRVWDAGGRSGLDFAEARKRPDSNVFEAVIQRIREHQQAGRRVLVAAVSRGSRERLLALLTEHGLRGTCSVAGWAEAEKLAVKQVAFAMLPLERGFVATDLTVITEEDILGDRLVRRGARRAKPEHFLTEATSLSQGDLVVHVDHGIGRYEGLETLAVGGAPHDCLRLIYAGNDKLYLPVENIEMISRYGSDGDGVALDKLGGGAWQARKARMKQRIRLIADELIRVAAARALKEAPAAAPLSGPFDEFCARFPFTETDDQLKTIEDVVADLGSGRPTDRLVCGDVGFGKTEVALRAAFVVALEGRQVAVVVPTTLLCRQHHRTFSERFRGFPVRIAELSRFVSTAAAKAVKKELAEGTVDIVVGTHALLAKDVRFRDLGLLIIDEEQHFGVAHKEQLKKLKADVHVLTLTATPIPRTLQMALSGVRELSLITTPPVDRLAVRTFVSEFDPVVIREAILREHLLRGGQTFYVCPRIEDLDELTTMLTALVPEVTVVRAHGRMSVKDLEAAVGAFYEGGYNVLLSTNIIESGLDLPTVNTIVIHRADMFGLAQLYQLRGRVGRGKLRAYAYLTLPPRKKLTPAAEKRLSVMQALDALGAGFTLASHDLDIRGAGNLLGDEQSGHIREVGIELYQQMLEEAVATARGDTEAGSEEWSPQIALGLSVLIPEPYVPDLGLRLGLYRRLADVGSRAELEGFAAELIDRFGPLPDEVNNLLQVVAIKRYCREAGIEKIDAGPKGAVIAFRNNLFADPAGLVRFISRQANTCKLRPDQKLVFRRDWETSKDRLVGVRALVGELAKIAKGKGAVKG</sequence>
<evidence type="ECO:0000313" key="13">
    <source>
        <dbReference type="Proteomes" id="UP000516369"/>
    </source>
</evidence>
<dbReference type="Pfam" id="PF21132">
    <property type="entry name" value="MFD_D3"/>
    <property type="match status" value="1"/>
</dbReference>
<dbReference type="Pfam" id="PF02559">
    <property type="entry name" value="CarD_TRCF_RID"/>
    <property type="match status" value="1"/>
</dbReference>
<dbReference type="InterPro" id="IPR014001">
    <property type="entry name" value="Helicase_ATP-bd"/>
</dbReference>
<keyword evidence="5" id="KW-0347">Helicase</keyword>
<dbReference type="EC" id="3.6.4.-" evidence="9"/>
<dbReference type="Gene3D" id="3.40.50.11180">
    <property type="match status" value="1"/>
</dbReference>
<keyword evidence="13" id="KW-1185">Reference proteome</keyword>
<keyword evidence="4 9" id="KW-0378">Hydrolase</keyword>
<dbReference type="AlphaFoldDB" id="A0A7H1MZ44"/>
<comment type="similarity">
    <text evidence="9">In the N-terminal section; belongs to the UvrB family.</text>
</comment>
<dbReference type="CDD" id="cd17991">
    <property type="entry name" value="DEXHc_TRCF"/>
    <property type="match status" value="1"/>
</dbReference>
<dbReference type="Pfam" id="PF17757">
    <property type="entry name" value="UvrB_inter"/>
    <property type="match status" value="1"/>
</dbReference>
<dbReference type="Gene3D" id="3.90.1150.50">
    <property type="entry name" value="Transcription-repair-coupling factor, D7 domain"/>
    <property type="match status" value="1"/>
</dbReference>
<evidence type="ECO:0000256" key="2">
    <source>
        <dbReference type="ARBA" id="ARBA00022741"/>
    </source>
</evidence>
<dbReference type="NCBIfam" id="TIGR00580">
    <property type="entry name" value="mfd"/>
    <property type="match status" value="1"/>
</dbReference>
<proteinExistence type="inferred from homology"/>
<dbReference type="SMART" id="SM00982">
    <property type="entry name" value="TRCF"/>
    <property type="match status" value="1"/>
</dbReference>
<dbReference type="HAMAP" id="MF_00969">
    <property type="entry name" value="TRCF"/>
    <property type="match status" value="1"/>
</dbReference>
<evidence type="ECO:0000256" key="5">
    <source>
        <dbReference type="ARBA" id="ARBA00022806"/>
    </source>
</evidence>
<accession>A0A7H1MZ44</accession>
<comment type="similarity">
    <text evidence="9">In the C-terminal section; belongs to the helicase family. RecG subfamily.</text>
</comment>
<dbReference type="EMBL" id="CP053923">
    <property type="protein sequence ID" value="QNT68730.1"/>
    <property type="molecule type" value="Genomic_DNA"/>
</dbReference>
<organism evidence="12 13">
    <name type="scientific">Defluviicoccus vanus</name>
    <dbReference type="NCBI Taxonomy" id="111831"/>
    <lineage>
        <taxon>Bacteria</taxon>
        <taxon>Pseudomonadati</taxon>
        <taxon>Pseudomonadota</taxon>
        <taxon>Alphaproteobacteria</taxon>
        <taxon>Rhodospirillales</taxon>
        <taxon>Rhodospirillaceae</taxon>
        <taxon>Defluviicoccus</taxon>
    </lineage>
</organism>
<dbReference type="PROSITE" id="PS51194">
    <property type="entry name" value="HELICASE_CTER"/>
    <property type="match status" value="1"/>
</dbReference>
<dbReference type="InterPro" id="IPR027417">
    <property type="entry name" value="P-loop_NTPase"/>
</dbReference>
<dbReference type="Pfam" id="PF03461">
    <property type="entry name" value="TRCF"/>
    <property type="match status" value="1"/>
</dbReference>
<dbReference type="GO" id="GO:0006355">
    <property type="term" value="P:regulation of DNA-templated transcription"/>
    <property type="evidence" value="ECO:0007669"/>
    <property type="project" value="UniProtKB-UniRule"/>
</dbReference>
<keyword evidence="6 9" id="KW-0067">ATP-binding</keyword>
<dbReference type="InterPro" id="IPR004576">
    <property type="entry name" value="Mfd"/>
</dbReference>
<keyword evidence="1 9" id="KW-0963">Cytoplasm</keyword>
<evidence type="ECO:0000313" key="12">
    <source>
        <dbReference type="EMBL" id="QNT68730.1"/>
    </source>
</evidence>
<dbReference type="SMART" id="SM00490">
    <property type="entry name" value="HELICc"/>
    <property type="match status" value="1"/>
</dbReference>
<dbReference type="InterPro" id="IPR036101">
    <property type="entry name" value="CarD-like/TRCF_RID_sf"/>
</dbReference>
<dbReference type="GO" id="GO:0003684">
    <property type="term" value="F:damaged DNA binding"/>
    <property type="evidence" value="ECO:0007669"/>
    <property type="project" value="InterPro"/>
</dbReference>
<feature type="domain" description="Helicase C-terminal" evidence="11">
    <location>
        <begin position="810"/>
        <end position="965"/>
    </location>
</feature>
<comment type="function">
    <text evidence="9">Couples transcription and DNA repair by recognizing RNA polymerase (RNAP) stalled at DNA lesions. Mediates ATP-dependent release of RNAP and its truncated transcript from the DNA, and recruitment of nucleotide excision repair machinery to the damaged site.</text>
</comment>
<keyword evidence="2 9" id="KW-0547">Nucleotide-binding</keyword>
<keyword evidence="8 9" id="KW-0234">DNA repair</keyword>
<evidence type="ECO:0000259" key="11">
    <source>
        <dbReference type="PROSITE" id="PS51194"/>
    </source>
</evidence>
<dbReference type="PANTHER" id="PTHR47964:SF1">
    <property type="entry name" value="ATP-DEPENDENT DNA HELICASE HOMOLOG RECG, CHLOROPLASTIC"/>
    <property type="match status" value="1"/>
</dbReference>
<dbReference type="SUPFAM" id="SSF52540">
    <property type="entry name" value="P-loop containing nucleoside triphosphate hydrolases"/>
    <property type="match status" value="4"/>
</dbReference>
<evidence type="ECO:0000256" key="3">
    <source>
        <dbReference type="ARBA" id="ARBA00022763"/>
    </source>
</evidence>
<evidence type="ECO:0000259" key="10">
    <source>
        <dbReference type="PROSITE" id="PS51192"/>
    </source>
</evidence>
<dbReference type="PANTHER" id="PTHR47964">
    <property type="entry name" value="ATP-DEPENDENT DNA HELICASE HOMOLOG RECG, CHLOROPLASTIC"/>
    <property type="match status" value="1"/>
</dbReference>
<dbReference type="Pfam" id="PF00270">
    <property type="entry name" value="DEAD"/>
    <property type="match status" value="1"/>
</dbReference>
<evidence type="ECO:0000256" key="6">
    <source>
        <dbReference type="ARBA" id="ARBA00022840"/>
    </source>
</evidence>
<reference evidence="12 13" key="1">
    <citation type="submission" date="2020-05" db="EMBL/GenBank/DDBJ databases">
        <title>Complete closed genome sequence of Defluviicoccus vanus.</title>
        <authorList>
            <person name="Bessarab I."/>
            <person name="Arumugam K."/>
            <person name="Maszenan A.M."/>
            <person name="Seviour R.J."/>
            <person name="Williams R.B."/>
        </authorList>
    </citation>
    <scope>NUCLEOTIDE SEQUENCE [LARGE SCALE GENOMIC DNA]</scope>
    <source>
        <strain evidence="12 13">Ben 114</strain>
    </source>
</reference>
<feature type="domain" description="Helicase ATP-binding" evidence="10">
    <location>
        <begin position="628"/>
        <end position="789"/>
    </location>
</feature>
<dbReference type="InterPro" id="IPR037235">
    <property type="entry name" value="TRCF-like_C_D7"/>
</dbReference>
<gene>
    <name evidence="9 12" type="primary">mfd</name>
    <name evidence="12" type="ORF">HQ394_04295</name>
</gene>
<dbReference type="SMART" id="SM00487">
    <property type="entry name" value="DEXDc"/>
    <property type="match status" value="1"/>
</dbReference>
<evidence type="ECO:0000256" key="8">
    <source>
        <dbReference type="ARBA" id="ARBA00023204"/>
    </source>
</evidence>
<keyword evidence="3 9" id="KW-0227">DNA damage</keyword>
<dbReference type="GO" id="GO:0016787">
    <property type="term" value="F:hydrolase activity"/>
    <property type="evidence" value="ECO:0007669"/>
    <property type="project" value="UniProtKB-KW"/>
</dbReference>
<dbReference type="Gene3D" id="2.40.10.170">
    <property type="match status" value="1"/>
</dbReference>
<dbReference type="SUPFAM" id="SSF143517">
    <property type="entry name" value="TRCF domain-like"/>
    <property type="match status" value="1"/>
</dbReference>
<dbReference type="InterPro" id="IPR048635">
    <property type="entry name" value="MFD_D3"/>
</dbReference>
<dbReference type="InterPro" id="IPR011545">
    <property type="entry name" value="DEAD/DEAH_box_helicase_dom"/>
</dbReference>
<dbReference type="KEGG" id="dvn:HQ394_04295"/>
<dbReference type="Gene3D" id="3.40.50.11140">
    <property type="match status" value="1"/>
</dbReference>
<dbReference type="Gene3D" id="3.30.2060.10">
    <property type="entry name" value="Penicillin-binding protein 1b domain"/>
    <property type="match status" value="1"/>
</dbReference>
<evidence type="ECO:0000256" key="4">
    <source>
        <dbReference type="ARBA" id="ARBA00022801"/>
    </source>
</evidence>
<dbReference type="SMART" id="SM01058">
    <property type="entry name" value="CarD_TRCF"/>
    <property type="match status" value="1"/>
</dbReference>
<dbReference type="InterPro" id="IPR005118">
    <property type="entry name" value="TRCF_C"/>
</dbReference>
<name>A0A7H1MZ44_9PROT</name>
<evidence type="ECO:0000256" key="7">
    <source>
        <dbReference type="ARBA" id="ARBA00023125"/>
    </source>
</evidence>
<dbReference type="GO" id="GO:0005524">
    <property type="term" value="F:ATP binding"/>
    <property type="evidence" value="ECO:0007669"/>
    <property type="project" value="UniProtKB-UniRule"/>
</dbReference>
<evidence type="ECO:0000256" key="9">
    <source>
        <dbReference type="HAMAP-Rule" id="MF_00969"/>
    </source>
</evidence>
<protein>
    <recommendedName>
        <fullName evidence="9">Transcription-repair-coupling factor</fullName>
        <shortName evidence="9">TRCF</shortName>
        <ecNumber evidence="9">3.6.4.-</ecNumber>
    </recommendedName>
</protein>
<dbReference type="PROSITE" id="PS51192">
    <property type="entry name" value="HELICASE_ATP_BIND_1"/>
    <property type="match status" value="1"/>
</dbReference>
<dbReference type="GO" id="GO:0000716">
    <property type="term" value="P:transcription-coupled nucleotide-excision repair, DNA damage recognition"/>
    <property type="evidence" value="ECO:0007669"/>
    <property type="project" value="UniProtKB-UniRule"/>
</dbReference>
<dbReference type="InterPro" id="IPR003711">
    <property type="entry name" value="CarD-like/TRCF_RID"/>
</dbReference>
<dbReference type="Pfam" id="PF00271">
    <property type="entry name" value="Helicase_C"/>
    <property type="match status" value="1"/>
</dbReference>